<dbReference type="InterPro" id="IPR014756">
    <property type="entry name" value="Ig_E-set"/>
</dbReference>
<dbReference type="PANTHER" id="PTHR46387:SF40">
    <property type="entry name" value="POLYNUCLEOTIDYL TRANSFERASE, RIBONUCLEASE H-LIKE SUPERFAMILY PROTEIN"/>
    <property type="match status" value="1"/>
</dbReference>
<dbReference type="Proteomes" id="UP000824890">
    <property type="component" value="Unassembled WGS sequence"/>
</dbReference>
<gene>
    <name evidence="2" type="ORF">HID58_010530</name>
</gene>
<dbReference type="InterPro" id="IPR013783">
    <property type="entry name" value="Ig-like_fold"/>
</dbReference>
<dbReference type="CDD" id="cd09279">
    <property type="entry name" value="RNase_HI_like"/>
    <property type="match status" value="1"/>
</dbReference>
<keyword evidence="3" id="KW-1185">Reference proteome</keyword>
<dbReference type="SUPFAM" id="SSF81296">
    <property type="entry name" value="E set domains"/>
    <property type="match status" value="1"/>
</dbReference>
<protein>
    <recommendedName>
        <fullName evidence="1">RNase H type-1 domain-containing protein</fullName>
    </recommendedName>
</protein>
<evidence type="ECO:0000259" key="1">
    <source>
        <dbReference type="PROSITE" id="PS50879"/>
    </source>
</evidence>
<comment type="caution">
    <text evidence="2">The sequence shown here is derived from an EMBL/GenBank/DDBJ whole genome shotgun (WGS) entry which is preliminary data.</text>
</comment>
<dbReference type="PANTHER" id="PTHR46387">
    <property type="entry name" value="POLYNUCLEOTIDYL TRANSFERASE, RIBONUCLEASE H-LIKE SUPERFAMILY PROTEIN"/>
    <property type="match status" value="1"/>
</dbReference>
<organism evidence="2 3">
    <name type="scientific">Brassica napus</name>
    <name type="common">Rape</name>
    <dbReference type="NCBI Taxonomy" id="3708"/>
    <lineage>
        <taxon>Eukaryota</taxon>
        <taxon>Viridiplantae</taxon>
        <taxon>Streptophyta</taxon>
        <taxon>Embryophyta</taxon>
        <taxon>Tracheophyta</taxon>
        <taxon>Spermatophyta</taxon>
        <taxon>Magnoliopsida</taxon>
        <taxon>eudicotyledons</taxon>
        <taxon>Gunneridae</taxon>
        <taxon>Pentapetalae</taxon>
        <taxon>rosids</taxon>
        <taxon>malvids</taxon>
        <taxon>Brassicales</taxon>
        <taxon>Brassicaceae</taxon>
        <taxon>Brassiceae</taxon>
        <taxon>Brassica</taxon>
    </lineage>
</organism>
<dbReference type="InterPro" id="IPR036397">
    <property type="entry name" value="RNaseH_sf"/>
</dbReference>
<dbReference type="InterPro" id="IPR012337">
    <property type="entry name" value="RNaseH-like_sf"/>
</dbReference>
<evidence type="ECO:0000313" key="2">
    <source>
        <dbReference type="EMBL" id="KAH0933413.1"/>
    </source>
</evidence>
<sequence>MIVGSSYSITICRKPFALLAMARRDSTPNFAQDSCTIEFDGASRGNPGRAGAGAVLRAPDNTVLFRSREGLGSATNNVAEYRALNLGLETALNNGFRNVRVQGDSQLVCKQQVQGEWRTHHPKMTELCGQAQQLMSQFDSCDIQHVPRLIVRCLVYRNSIQRLMLKLAVRPIWQRVKRKKILHAAAMEEGDTNIQVEYYYKYIINGDWRHSIISPTERDDRGNTNNIIVVGDVANVMPTIQQPRKVVFTL</sequence>
<feature type="domain" description="RNase H type-1" evidence="1">
    <location>
        <begin position="31"/>
        <end position="170"/>
    </location>
</feature>
<dbReference type="Gene3D" id="2.60.40.10">
    <property type="entry name" value="Immunoglobulins"/>
    <property type="match status" value="1"/>
</dbReference>
<dbReference type="InterPro" id="IPR002156">
    <property type="entry name" value="RNaseH_domain"/>
</dbReference>
<dbReference type="CDD" id="cd02859">
    <property type="entry name" value="E_set_AMPKbeta_like_N"/>
    <property type="match status" value="1"/>
</dbReference>
<dbReference type="EMBL" id="JAGKQM010000003">
    <property type="protein sequence ID" value="KAH0933413.1"/>
    <property type="molecule type" value="Genomic_DNA"/>
</dbReference>
<dbReference type="SUPFAM" id="SSF53098">
    <property type="entry name" value="Ribonuclease H-like"/>
    <property type="match status" value="1"/>
</dbReference>
<dbReference type="InterPro" id="IPR032640">
    <property type="entry name" value="AMPK1_CBM"/>
</dbReference>
<dbReference type="Gene3D" id="3.30.420.10">
    <property type="entry name" value="Ribonuclease H-like superfamily/Ribonuclease H"/>
    <property type="match status" value="1"/>
</dbReference>
<dbReference type="Pfam" id="PF16561">
    <property type="entry name" value="AMPK1_CBM"/>
    <property type="match status" value="1"/>
</dbReference>
<reference evidence="2 3" key="1">
    <citation type="submission" date="2021-05" db="EMBL/GenBank/DDBJ databases">
        <title>Genome Assembly of Synthetic Allotetraploid Brassica napus Reveals Homoeologous Exchanges between Subgenomes.</title>
        <authorList>
            <person name="Davis J.T."/>
        </authorList>
    </citation>
    <scope>NUCLEOTIDE SEQUENCE [LARGE SCALE GENOMIC DNA]</scope>
    <source>
        <strain evidence="3">cv. Da-Ae</strain>
        <tissue evidence="2">Seedling</tissue>
    </source>
</reference>
<evidence type="ECO:0000313" key="3">
    <source>
        <dbReference type="Proteomes" id="UP000824890"/>
    </source>
</evidence>
<dbReference type="PROSITE" id="PS50879">
    <property type="entry name" value="RNASE_H_1"/>
    <property type="match status" value="1"/>
</dbReference>
<accession>A0ABQ8DXJ7</accession>
<dbReference type="Pfam" id="PF13456">
    <property type="entry name" value="RVT_3"/>
    <property type="match status" value="1"/>
</dbReference>
<name>A0ABQ8DXJ7_BRANA</name>
<proteinExistence type="predicted"/>